<accession>A0A820A4R1</accession>
<feature type="coiled-coil region" evidence="1">
    <location>
        <begin position="132"/>
        <end position="159"/>
    </location>
</feature>
<protein>
    <submittedName>
        <fullName evidence="4">Uncharacterized protein</fullName>
    </submittedName>
</protein>
<keyword evidence="3" id="KW-1133">Transmembrane helix</keyword>
<evidence type="ECO:0000313" key="4">
    <source>
        <dbReference type="EMBL" id="CAF4183900.1"/>
    </source>
</evidence>
<dbReference type="Proteomes" id="UP000663851">
    <property type="component" value="Unassembled WGS sequence"/>
</dbReference>
<reference evidence="4" key="1">
    <citation type="submission" date="2021-02" db="EMBL/GenBank/DDBJ databases">
        <authorList>
            <person name="Nowell W R."/>
        </authorList>
    </citation>
    <scope>NUCLEOTIDE SEQUENCE</scope>
</reference>
<comment type="caution">
    <text evidence="4">The sequence shown here is derived from an EMBL/GenBank/DDBJ whole genome shotgun (WGS) entry which is preliminary data.</text>
</comment>
<evidence type="ECO:0000256" key="2">
    <source>
        <dbReference type="SAM" id="MobiDB-lite"/>
    </source>
</evidence>
<dbReference type="EMBL" id="CAJOBO010000288">
    <property type="protein sequence ID" value="CAF4183900.1"/>
    <property type="molecule type" value="Genomic_DNA"/>
</dbReference>
<feature type="region of interest" description="Disordered" evidence="2">
    <location>
        <begin position="391"/>
        <end position="418"/>
    </location>
</feature>
<dbReference type="AlphaFoldDB" id="A0A820A4R1"/>
<organism evidence="4 5">
    <name type="scientific">Rotaria socialis</name>
    <dbReference type="NCBI Taxonomy" id="392032"/>
    <lineage>
        <taxon>Eukaryota</taxon>
        <taxon>Metazoa</taxon>
        <taxon>Spiralia</taxon>
        <taxon>Gnathifera</taxon>
        <taxon>Rotifera</taxon>
        <taxon>Eurotatoria</taxon>
        <taxon>Bdelloidea</taxon>
        <taxon>Philodinida</taxon>
        <taxon>Philodinidae</taxon>
        <taxon>Rotaria</taxon>
    </lineage>
</organism>
<name>A0A820A4R1_9BILA</name>
<feature type="transmembrane region" description="Helical" evidence="3">
    <location>
        <begin position="112"/>
        <end position="133"/>
    </location>
</feature>
<gene>
    <name evidence="4" type="ORF">HFQ381_LOCUS6407</name>
</gene>
<feature type="compositionally biased region" description="Low complexity" evidence="2">
    <location>
        <begin position="399"/>
        <end position="409"/>
    </location>
</feature>
<keyword evidence="1" id="KW-0175">Coiled coil</keyword>
<evidence type="ECO:0000256" key="3">
    <source>
        <dbReference type="SAM" id="Phobius"/>
    </source>
</evidence>
<sequence length="439" mass="51019">MLPTKIKLNDNSQNLSDQNNTRFMDDFINDLETGISYNPPRHCNKKMKKRKQLDALLKFRSSTSTSNRRSSRLSNELSLSSEDDVFLSNRKNSSKKIYPTRYRRWCNYTRHLLSFFLVCIFMIVCVGLAYANIELKAEVQNLSLRVNEIEKRFSNFEINRILSTIEQIKVRLNLIERWNVSFVYDRLQKLQRDFNQVKHNRPETEMLMNNDNDVDISSKLENIEQKSTQFSEAADELDKLSRDADNQAIDVVHDKTKPFDRNLIERLLEQERRTNTQKDSNQLSKNLLSLNESLYASTIKWHNELKALRNELENLNQSKKIQELVVNFQELTNLVHNSSDKVKIIITALQLDLNILRNQIDSCTCLKESLRLKPSIVDGNRLQQNIITKPSPVDDASLSSSTTTSTTTTYRELKPSENNYHNDTVDIAQIVNHPSSVTN</sequence>
<keyword evidence="3" id="KW-0472">Membrane</keyword>
<keyword evidence="3" id="KW-0812">Transmembrane</keyword>
<feature type="coiled-coil region" evidence="1">
    <location>
        <begin position="298"/>
        <end position="325"/>
    </location>
</feature>
<evidence type="ECO:0000313" key="5">
    <source>
        <dbReference type="Proteomes" id="UP000663851"/>
    </source>
</evidence>
<proteinExistence type="predicted"/>
<evidence type="ECO:0000256" key="1">
    <source>
        <dbReference type="SAM" id="Coils"/>
    </source>
</evidence>